<dbReference type="InterPro" id="IPR008995">
    <property type="entry name" value="Mo/tungstate-bd_C_term_dom"/>
</dbReference>
<dbReference type="Gene3D" id="1.10.10.10">
    <property type="entry name" value="Winged helix-like DNA-binding domain superfamily/Winged helix DNA-binding domain"/>
    <property type="match status" value="1"/>
</dbReference>
<gene>
    <name evidence="8" type="primary">modE</name>
    <name evidence="8" type="ORF">PFLU3_33950</name>
</gene>
<evidence type="ECO:0000256" key="5">
    <source>
        <dbReference type="PIRNR" id="PIRNR005763"/>
    </source>
</evidence>
<dbReference type="EMBL" id="JXCQ01000030">
    <property type="protein sequence ID" value="KIR21200.1"/>
    <property type="molecule type" value="Genomic_DNA"/>
</dbReference>
<dbReference type="Gene3D" id="2.40.50.100">
    <property type="match status" value="2"/>
</dbReference>
<accession>A0A0D0TK02</accession>
<dbReference type="NCBIfam" id="TIGR00637">
    <property type="entry name" value="ModE_repress"/>
    <property type="match status" value="1"/>
</dbReference>
<dbReference type="InterPro" id="IPR051815">
    <property type="entry name" value="Molybdate_resp_trans_reg"/>
</dbReference>
<keyword evidence="3 5" id="KW-0500">Molybdenum</keyword>
<dbReference type="GO" id="GO:0003700">
    <property type="term" value="F:DNA-binding transcription factor activity"/>
    <property type="evidence" value="ECO:0007669"/>
    <property type="project" value="InterPro"/>
</dbReference>
<dbReference type="SUPFAM" id="SSF46785">
    <property type="entry name" value="Winged helix' DNA-binding domain"/>
    <property type="match status" value="1"/>
</dbReference>
<dbReference type="InterPro" id="IPR000847">
    <property type="entry name" value="LysR_HTH_N"/>
</dbReference>
<dbReference type="InterPro" id="IPR036388">
    <property type="entry name" value="WH-like_DNA-bd_sf"/>
</dbReference>
<dbReference type="Pfam" id="PF00126">
    <property type="entry name" value="HTH_1"/>
    <property type="match status" value="1"/>
</dbReference>
<dbReference type="AlphaFoldDB" id="A0A0D0TK02"/>
<evidence type="ECO:0000256" key="6">
    <source>
        <dbReference type="PIRSR" id="PIRSR005763-1"/>
    </source>
</evidence>
<evidence type="ECO:0000256" key="3">
    <source>
        <dbReference type="ARBA" id="ARBA00022505"/>
    </source>
</evidence>
<evidence type="ECO:0000313" key="9">
    <source>
        <dbReference type="Proteomes" id="UP000032210"/>
    </source>
</evidence>
<dbReference type="SUPFAM" id="SSF50331">
    <property type="entry name" value="MOP-like"/>
    <property type="match status" value="2"/>
</dbReference>
<dbReference type="Pfam" id="PF03459">
    <property type="entry name" value="TOBE"/>
    <property type="match status" value="2"/>
</dbReference>
<comment type="caution">
    <text evidence="8">The sequence shown here is derived from an EMBL/GenBank/DDBJ whole genome shotgun (WGS) entry which is preliminary data.</text>
</comment>
<sequence length="254" mass="27099">MSLPSPLNQHIIRRPQRIALLGHIAEQGSITRAAKSAGLSYKAAWDAIDELNNLAQKPLVERSVGGKGGGGAKLTQEGERVLRLYQRLQVLQAELLGSDEAASDFNLLGRLMLRTSARNQLHGQVSAIDSHGRNDMIRLQLAGGLHLDAQITHDSTQRLELQIGVEVVALIKAGWLELLAIGQTETPGHNCMSGVIETILDAQDGPSEVRVALPNGQVLCALAPPAALQALNAIEGQPIRVQFAPSNVLLGTPV</sequence>
<dbReference type="PANTHER" id="PTHR30432:SF1">
    <property type="entry name" value="DNA-BINDING TRANSCRIPTIONAL DUAL REGULATOR MODE"/>
    <property type="match status" value="1"/>
</dbReference>
<dbReference type="GO" id="GO:0015689">
    <property type="term" value="P:molybdate ion transport"/>
    <property type="evidence" value="ECO:0007669"/>
    <property type="project" value="UniProtKB-UniRule"/>
</dbReference>
<dbReference type="InterPro" id="IPR004606">
    <property type="entry name" value="Mop_domain"/>
</dbReference>
<dbReference type="PATRIC" id="fig|294.125.peg.3483"/>
<evidence type="ECO:0000256" key="4">
    <source>
        <dbReference type="ARBA" id="ARBA00022737"/>
    </source>
</evidence>
<evidence type="ECO:0000259" key="7">
    <source>
        <dbReference type="PROSITE" id="PS51866"/>
    </source>
</evidence>
<dbReference type="InterPro" id="IPR016462">
    <property type="entry name" value="ModE"/>
</dbReference>
<keyword evidence="2 5" id="KW-0813">Transport</keyword>
<evidence type="ECO:0000256" key="1">
    <source>
        <dbReference type="ARBA" id="ARBA00008110"/>
    </source>
</evidence>
<keyword evidence="4" id="KW-0677">Repeat</keyword>
<evidence type="ECO:0000313" key="8">
    <source>
        <dbReference type="EMBL" id="KIR21200.1"/>
    </source>
</evidence>
<dbReference type="InterPro" id="IPR036390">
    <property type="entry name" value="WH_DNA-bd_sf"/>
</dbReference>
<dbReference type="RefSeq" id="WP_043049755.1">
    <property type="nucleotide sequence ID" value="NZ_JXCQ01000030.1"/>
</dbReference>
<feature type="domain" description="Mop" evidence="7">
    <location>
        <begin position="114"/>
        <end position="180"/>
    </location>
</feature>
<dbReference type="NCBIfam" id="TIGR00638">
    <property type="entry name" value="Mop"/>
    <property type="match status" value="1"/>
</dbReference>
<dbReference type="InterPro" id="IPR005116">
    <property type="entry name" value="Transp-assoc_OB_typ1"/>
</dbReference>
<dbReference type="PANTHER" id="PTHR30432">
    <property type="entry name" value="TRANSCRIPTIONAL REGULATOR MODE"/>
    <property type="match status" value="1"/>
</dbReference>
<dbReference type="Proteomes" id="UP000032210">
    <property type="component" value="Unassembled WGS sequence"/>
</dbReference>
<proteinExistence type="inferred from homology"/>
<reference evidence="8 9" key="1">
    <citation type="submission" date="2015-01" db="EMBL/GenBank/DDBJ databases">
        <title>Genome sequence of the beneficial rhizobacterium Pseudomonas fluorescens 2-79.</title>
        <authorList>
            <person name="Thuermer A."/>
            <person name="Daniel R."/>
        </authorList>
    </citation>
    <scope>NUCLEOTIDE SEQUENCE [LARGE SCALE GENOMIC DNA]</scope>
    <source>
        <strain evidence="8 9">2-79</strain>
    </source>
</reference>
<dbReference type="PROSITE" id="PS51866">
    <property type="entry name" value="MOP"/>
    <property type="match status" value="1"/>
</dbReference>
<protein>
    <submittedName>
        <fullName evidence="8">ModE protein</fullName>
    </submittedName>
</protein>
<name>A0A0D0TK02_PSEFL</name>
<dbReference type="InterPro" id="IPR003725">
    <property type="entry name" value="ModE-bd_N"/>
</dbReference>
<comment type="similarity">
    <text evidence="1 5">Belongs to the ModE family.</text>
</comment>
<feature type="region of interest" description="Required for dimer formation and molybdate binding" evidence="6">
    <location>
        <begin position="115"/>
        <end position="123"/>
    </location>
</feature>
<evidence type="ECO:0000256" key="2">
    <source>
        <dbReference type="ARBA" id="ARBA00022448"/>
    </source>
</evidence>
<organism evidence="8 9">
    <name type="scientific">Pseudomonas fluorescens</name>
    <dbReference type="NCBI Taxonomy" id="294"/>
    <lineage>
        <taxon>Bacteria</taxon>
        <taxon>Pseudomonadati</taxon>
        <taxon>Pseudomonadota</taxon>
        <taxon>Gammaproteobacteria</taxon>
        <taxon>Pseudomonadales</taxon>
        <taxon>Pseudomonadaceae</taxon>
        <taxon>Pseudomonas</taxon>
    </lineage>
</organism>
<dbReference type="PIRSF" id="PIRSF005763">
    <property type="entry name" value="Txn_reg_ModE"/>
    <property type="match status" value="1"/>
</dbReference>
<dbReference type="GO" id="GO:0030151">
    <property type="term" value="F:molybdenum ion binding"/>
    <property type="evidence" value="ECO:0007669"/>
    <property type="project" value="UniProtKB-UniRule"/>
</dbReference>